<feature type="region of interest" description="Disordered" evidence="1">
    <location>
        <begin position="87"/>
        <end position="127"/>
    </location>
</feature>
<name>A0A6A3HZU4_9STRA</name>
<feature type="compositionally biased region" description="Polar residues" evidence="1">
    <location>
        <begin position="569"/>
        <end position="584"/>
    </location>
</feature>
<evidence type="ECO:0000313" key="3">
    <source>
        <dbReference type="Proteomes" id="UP000429607"/>
    </source>
</evidence>
<sequence>MPSIAPSRPRQLLPNLWVILPQHSAASQPRLQPHSQFAHAVPKLMSDDLVAALQPFASTSGDGGQPPALQGTPAALTTLVQATTSLAAAPSGGSDQGVASSDMGSSTSVPTTSDALPASSSGSSAATSGFGSVITTSSMVGTSLSLPAATSTLLAVSGASAPLTPTPAALLQLAAAAGGSTATPLVASTLQSASTVQYTPALGVLTRPVPSLGAGVLPAPSVAQVPASIYDIRRGETLAGMPDGLAHPVPVPHFSEEELARLHALGSADAEVLQANPLRPVNFSDAHVRLAAEREMLALVRCYGVESLAARVMNTTRLLQLATQLILVLEAQPTTQADSRTLISMLRTECAGLVSALSKERDAHAATSQLLADERSQSQQQASAATTLVEADALKSEVNKLRSVAGRLSSEKCDLQDQLLTVTNNFAELQRKHNATLRHVGDLEARLSSASAFSPDKLMDFIAGGVTLGGHWKRLHQLLRLYRDGSPIPPAFRTSIQVSARDEDTDDVGPYVLQADSRSSSRSAGSQSPASTTPKPVQPATPSSVSSATPKSTISFRDKPVRQARRMSVTGSPSKGSPSRSAGASQPDPAPIDLTGSAPSTPRGSRLMRLSDRLKLQLRPSVLRQLKVRALKRSPDQVSLVCARRAVPAPLSWDKIRADIRELLLAGESFWDAVAEARKSHMLHGRFGKRALVDMLVSATYWQALGRTPWMNFVPEGYYHAAQERLEDPAMTEVPELWEPLPIKPAPGSPDSSLSWLHSSDDDEDDDKFDKTYHGKTTASSGSASARSQSGASGKRPRGSGSAGKGSATKVAKTSTQSSAGSTSRPKAKLPAPLPDDG</sequence>
<feature type="compositionally biased region" description="Low complexity" evidence="1">
    <location>
        <begin position="517"/>
        <end position="531"/>
    </location>
</feature>
<feature type="compositionally biased region" description="Low complexity" evidence="1">
    <location>
        <begin position="775"/>
        <end position="794"/>
    </location>
</feature>
<feature type="region of interest" description="Disordered" evidence="1">
    <location>
        <begin position="740"/>
        <end position="838"/>
    </location>
</feature>
<dbReference type="AlphaFoldDB" id="A0A6A3HZU4"/>
<reference evidence="2 3" key="1">
    <citation type="submission" date="2018-09" db="EMBL/GenBank/DDBJ databases">
        <title>Genomic investigation of the strawberry pathogen Phytophthora fragariae indicates pathogenicity is determined by transcriptional variation in three key races.</title>
        <authorList>
            <person name="Adams T.M."/>
            <person name="Armitage A.D."/>
            <person name="Sobczyk M.K."/>
            <person name="Bates H.J."/>
            <person name="Dunwell J.M."/>
            <person name="Nellist C.F."/>
            <person name="Harrison R.J."/>
        </authorList>
    </citation>
    <scope>NUCLEOTIDE SEQUENCE [LARGE SCALE GENOMIC DNA]</scope>
    <source>
        <strain evidence="2 3">SCRP249</strain>
    </source>
</reference>
<feature type="compositionally biased region" description="Polar residues" evidence="1">
    <location>
        <begin position="97"/>
        <end position="114"/>
    </location>
</feature>
<evidence type="ECO:0000313" key="2">
    <source>
        <dbReference type="EMBL" id="KAE8975007.1"/>
    </source>
</evidence>
<dbReference type="EMBL" id="QXFV01003644">
    <property type="protein sequence ID" value="KAE8975007.1"/>
    <property type="molecule type" value="Genomic_DNA"/>
</dbReference>
<proteinExistence type="predicted"/>
<accession>A0A6A3HZU4</accession>
<feature type="region of interest" description="Disordered" evidence="1">
    <location>
        <begin position="495"/>
        <end position="606"/>
    </location>
</feature>
<feature type="compositionally biased region" description="Low complexity" evidence="1">
    <location>
        <begin position="540"/>
        <end position="555"/>
    </location>
</feature>
<organism evidence="2 3">
    <name type="scientific">Phytophthora rubi</name>
    <dbReference type="NCBI Taxonomy" id="129364"/>
    <lineage>
        <taxon>Eukaryota</taxon>
        <taxon>Sar</taxon>
        <taxon>Stramenopiles</taxon>
        <taxon>Oomycota</taxon>
        <taxon>Peronosporomycetes</taxon>
        <taxon>Peronosporales</taxon>
        <taxon>Peronosporaceae</taxon>
        <taxon>Phytophthora</taxon>
    </lineage>
</organism>
<protein>
    <submittedName>
        <fullName evidence="2">Uncharacterized protein</fullName>
    </submittedName>
</protein>
<feature type="compositionally biased region" description="Low complexity" evidence="1">
    <location>
        <begin position="749"/>
        <end position="758"/>
    </location>
</feature>
<evidence type="ECO:0000256" key="1">
    <source>
        <dbReference type="SAM" id="MobiDB-lite"/>
    </source>
</evidence>
<feature type="compositionally biased region" description="Polar residues" evidence="1">
    <location>
        <begin position="815"/>
        <end position="825"/>
    </location>
</feature>
<feature type="compositionally biased region" description="Low complexity" evidence="1">
    <location>
        <begin position="118"/>
        <end position="127"/>
    </location>
</feature>
<comment type="caution">
    <text evidence="2">The sequence shown here is derived from an EMBL/GenBank/DDBJ whole genome shotgun (WGS) entry which is preliminary data.</text>
</comment>
<feature type="compositionally biased region" description="Low complexity" evidence="1">
    <location>
        <begin position="805"/>
        <end position="814"/>
    </location>
</feature>
<gene>
    <name evidence="2" type="ORF">PR001_g25832</name>
</gene>
<dbReference type="Proteomes" id="UP000429607">
    <property type="component" value="Unassembled WGS sequence"/>
</dbReference>